<dbReference type="EMBL" id="REGN01003633">
    <property type="protein sequence ID" value="RNA21647.1"/>
    <property type="molecule type" value="Genomic_DNA"/>
</dbReference>
<name>A0A3M7RDR3_BRAPC</name>
<protein>
    <submittedName>
        <fullName evidence="1">Uncharacterized protein</fullName>
    </submittedName>
</protein>
<gene>
    <name evidence="1" type="ORF">BpHYR1_040818</name>
</gene>
<evidence type="ECO:0000313" key="1">
    <source>
        <dbReference type="EMBL" id="RNA21647.1"/>
    </source>
</evidence>
<proteinExistence type="predicted"/>
<accession>A0A3M7RDR3</accession>
<keyword evidence="2" id="KW-1185">Reference proteome</keyword>
<evidence type="ECO:0000313" key="2">
    <source>
        <dbReference type="Proteomes" id="UP000276133"/>
    </source>
</evidence>
<reference evidence="1 2" key="1">
    <citation type="journal article" date="2018" name="Sci. Rep.">
        <title>Genomic signatures of local adaptation to the degree of environmental predictability in rotifers.</title>
        <authorList>
            <person name="Franch-Gras L."/>
            <person name="Hahn C."/>
            <person name="Garcia-Roger E.M."/>
            <person name="Carmona M.J."/>
            <person name="Serra M."/>
            <person name="Gomez A."/>
        </authorList>
    </citation>
    <scope>NUCLEOTIDE SEQUENCE [LARGE SCALE GENOMIC DNA]</scope>
    <source>
        <strain evidence="1">HYR1</strain>
    </source>
</reference>
<dbReference type="AlphaFoldDB" id="A0A3M7RDR3"/>
<organism evidence="1 2">
    <name type="scientific">Brachionus plicatilis</name>
    <name type="common">Marine rotifer</name>
    <name type="synonym">Brachionus muelleri</name>
    <dbReference type="NCBI Taxonomy" id="10195"/>
    <lineage>
        <taxon>Eukaryota</taxon>
        <taxon>Metazoa</taxon>
        <taxon>Spiralia</taxon>
        <taxon>Gnathifera</taxon>
        <taxon>Rotifera</taxon>
        <taxon>Eurotatoria</taxon>
        <taxon>Monogononta</taxon>
        <taxon>Pseudotrocha</taxon>
        <taxon>Ploima</taxon>
        <taxon>Brachionidae</taxon>
        <taxon>Brachionus</taxon>
    </lineage>
</organism>
<comment type="caution">
    <text evidence="1">The sequence shown here is derived from an EMBL/GenBank/DDBJ whole genome shotgun (WGS) entry which is preliminary data.</text>
</comment>
<dbReference type="Proteomes" id="UP000276133">
    <property type="component" value="Unassembled WGS sequence"/>
</dbReference>
<sequence length="60" mass="6929">MENLHSKSINQQKLISYKSQVKTYKSAFQACQIDSTNECQSCQIRMTGFDFTVDCLIDCR</sequence>